<organism evidence="1 2">
    <name type="scientific">Listeria aquatica FSL S10-1188</name>
    <dbReference type="NCBI Taxonomy" id="1265818"/>
    <lineage>
        <taxon>Bacteria</taxon>
        <taxon>Bacillati</taxon>
        <taxon>Bacillota</taxon>
        <taxon>Bacilli</taxon>
        <taxon>Bacillales</taxon>
        <taxon>Listeriaceae</taxon>
        <taxon>Listeria</taxon>
    </lineage>
</organism>
<sequence length="60" mass="7070">MRVTKTKTRLALITALQEKIKRLGRASFIRRNKMATKSLERKVPRMMPITREPIPMIKFS</sequence>
<name>W7B9K8_9LIST</name>
<gene>
    <name evidence="1" type="ORF">MAQA_01467</name>
</gene>
<dbReference type="AlphaFoldDB" id="W7B9K8"/>
<comment type="caution">
    <text evidence="1">The sequence shown here is derived from an EMBL/GenBank/DDBJ whole genome shotgun (WGS) entry which is preliminary data.</text>
</comment>
<proteinExistence type="predicted"/>
<keyword evidence="2" id="KW-1185">Reference proteome</keyword>
<accession>W7B9K8</accession>
<reference evidence="1 2" key="1">
    <citation type="journal article" date="2014" name="Int. J. Syst. Evol. Microbiol.">
        <title>Listeria floridensis sp. nov., Listeria aquatica sp. nov., Listeria cornellensis sp. nov., Listeria riparia sp. nov. and Listeria grandensis sp. nov., from agricultural and natural environments.</title>
        <authorList>
            <person name="den Bakker H.C."/>
            <person name="Warchocki S."/>
            <person name="Wright E.M."/>
            <person name="Allred A.F."/>
            <person name="Ahlstrom C."/>
            <person name="Manuel C.S."/>
            <person name="Stasiewicz M.J."/>
            <person name="Burrell A."/>
            <person name="Roof S."/>
            <person name="Strawn L."/>
            <person name="Fortes E.D."/>
            <person name="Nightingale K.K."/>
            <person name="Kephart D."/>
            <person name="Wiedmann M."/>
        </authorList>
    </citation>
    <scope>NUCLEOTIDE SEQUENCE [LARGE SCALE GENOMIC DNA]</scope>
    <source>
        <strain evidence="1 2">FSL S10-1188</strain>
    </source>
</reference>
<dbReference type="EMBL" id="AOCG01000002">
    <property type="protein sequence ID" value="EUJ21380.1"/>
    <property type="molecule type" value="Genomic_DNA"/>
</dbReference>
<evidence type="ECO:0000313" key="1">
    <source>
        <dbReference type="EMBL" id="EUJ21380.1"/>
    </source>
</evidence>
<dbReference type="Proteomes" id="UP000019246">
    <property type="component" value="Unassembled WGS sequence"/>
</dbReference>
<evidence type="ECO:0000313" key="2">
    <source>
        <dbReference type="Proteomes" id="UP000019246"/>
    </source>
</evidence>
<protein>
    <submittedName>
        <fullName evidence="1">Uncharacterized protein</fullName>
    </submittedName>
</protein>